<dbReference type="Proteomes" id="UP000594380">
    <property type="component" value="Unassembled WGS sequence"/>
</dbReference>
<dbReference type="GeneID" id="301106796"/>
<name>A0A7Y6N3A5_9BURK</name>
<protein>
    <submittedName>
        <fullName evidence="1">DUF3757 domain-containing protein</fullName>
    </submittedName>
</protein>
<evidence type="ECO:0000313" key="1">
    <source>
        <dbReference type="EMBL" id="NUY05882.1"/>
    </source>
</evidence>
<sequence length="162" mass="18017">MLELTVLQSGETKPMMRNLLIVALALGASYCAAAETYESCPMPANIKIARGVYTATTNDNEGEWIGTSRGPGDGNIKEFTSAMFFPPQLDNDGSVRSPLVRCSYELAQGGHLDLRFDPRPPPPGLRVDVGLWRRKSGPYDLDYYECTERAAWRCRFEVVPRP</sequence>
<dbReference type="InterPro" id="IPR022231">
    <property type="entry name" value="DUF3757"/>
</dbReference>
<comment type="caution">
    <text evidence="1">The sequence shown here is derived from an EMBL/GenBank/DDBJ whole genome shotgun (WGS) entry which is preliminary data.</text>
</comment>
<dbReference type="RefSeq" id="WP_176112350.1">
    <property type="nucleotide sequence ID" value="NZ_JAALDK010000003.1"/>
</dbReference>
<accession>A0A7Y6N3A5</accession>
<gene>
    <name evidence="1" type="ORF">G5S42_41510</name>
</gene>
<reference evidence="1 2" key="1">
    <citation type="submission" date="2020-02" db="EMBL/GenBank/DDBJ databases">
        <title>Paraburkholderia simonii sp. nov. and Paraburkholderia youngii sp. nov. Brazilian and Mexican Mimosa-associated rhizobia.</title>
        <authorList>
            <person name="Mavima L."/>
            <person name="Beukes C.W."/>
            <person name="Chan W.Y."/>
            <person name="Palmer M."/>
            <person name="De Meyer S.E."/>
            <person name="James E.K."/>
            <person name="Venter S.N."/>
            <person name="Steenkamp E.T."/>
        </authorList>
    </citation>
    <scope>NUCLEOTIDE SEQUENCE [LARGE SCALE GENOMIC DNA]</scope>
    <source>
        <strain evidence="1 2">JPY169</strain>
    </source>
</reference>
<dbReference type="Pfam" id="PF12582">
    <property type="entry name" value="DUF3757"/>
    <property type="match status" value="1"/>
</dbReference>
<organism evidence="1 2">
    <name type="scientific">Paraburkholderia youngii</name>
    <dbReference type="NCBI Taxonomy" id="2782701"/>
    <lineage>
        <taxon>Bacteria</taxon>
        <taxon>Pseudomonadati</taxon>
        <taxon>Pseudomonadota</taxon>
        <taxon>Betaproteobacteria</taxon>
        <taxon>Burkholderiales</taxon>
        <taxon>Burkholderiaceae</taxon>
        <taxon>Paraburkholderia</taxon>
    </lineage>
</organism>
<evidence type="ECO:0000313" key="2">
    <source>
        <dbReference type="Proteomes" id="UP000594380"/>
    </source>
</evidence>
<dbReference type="AlphaFoldDB" id="A0A7Y6N3A5"/>
<dbReference type="EMBL" id="JAALDK010000003">
    <property type="protein sequence ID" value="NUY05882.1"/>
    <property type="molecule type" value="Genomic_DNA"/>
</dbReference>
<proteinExistence type="predicted"/>